<dbReference type="InterPro" id="IPR006680">
    <property type="entry name" value="Amidohydro-rel"/>
</dbReference>
<dbReference type="AlphaFoldDB" id="A0A8I2YLL8"/>
<dbReference type="InterPro" id="IPR032466">
    <property type="entry name" value="Metal_Hydrolase"/>
</dbReference>
<dbReference type="GO" id="GO:0016787">
    <property type="term" value="F:hydrolase activity"/>
    <property type="evidence" value="ECO:0007669"/>
    <property type="project" value="UniProtKB-KW"/>
</dbReference>
<dbReference type="PANTHER" id="PTHR43383">
    <property type="entry name" value="NODULIN 6"/>
    <property type="match status" value="1"/>
</dbReference>
<dbReference type="Pfam" id="PF04909">
    <property type="entry name" value="Amidohydro_2"/>
    <property type="match status" value="1"/>
</dbReference>
<gene>
    <name evidence="2" type="ORF">JVT61DRAFT_4660</name>
</gene>
<keyword evidence="2" id="KW-0378">Hydrolase</keyword>
<feature type="domain" description="Amidohydrolase-related" evidence="1">
    <location>
        <begin position="244"/>
        <end position="412"/>
    </location>
</feature>
<dbReference type="Proteomes" id="UP000683000">
    <property type="component" value="Unassembled WGS sequence"/>
</dbReference>
<proteinExistence type="predicted"/>
<evidence type="ECO:0000313" key="3">
    <source>
        <dbReference type="Proteomes" id="UP000683000"/>
    </source>
</evidence>
<dbReference type="PANTHER" id="PTHR43383:SF2">
    <property type="entry name" value="AMIDOHYDROLASE 2 FAMILY PROTEIN"/>
    <property type="match status" value="1"/>
</dbReference>
<dbReference type="EMBL" id="JAGFBS010000019">
    <property type="protein sequence ID" value="KAG6374022.1"/>
    <property type="molecule type" value="Genomic_DNA"/>
</dbReference>
<dbReference type="OrthoDB" id="3364440at2759"/>
<reference evidence="2" key="1">
    <citation type="submission" date="2021-03" db="EMBL/GenBank/DDBJ databases">
        <title>Evolutionary innovations through gain and loss of genes in the ectomycorrhizal Boletales.</title>
        <authorList>
            <person name="Wu G."/>
            <person name="Miyauchi S."/>
            <person name="Morin E."/>
            <person name="Yang Z.-L."/>
            <person name="Xu J."/>
            <person name="Martin F.M."/>
        </authorList>
    </citation>
    <scope>NUCLEOTIDE SEQUENCE</scope>
    <source>
        <strain evidence="2">BR01</strain>
    </source>
</reference>
<sequence length="422" mass="47319">MAPLVSPSISNMYYPELAHTAFVYPAIDNHAHPLLTDENRNAFPLEGITSEASGDALTSDSRYSLASYRATLQLSKLFGLKNCEPTWNALRNKRDDTDYLDLCNTCFKPSGIQCILLDDGLGGVADLAESIKWHDQLTSSTCKRIVRIEFEAEDIFRTMLGGDAPNIPTSIVSVVSILEEFTDRFKASILAHARDDRVAGFKSVVCYRTGLHIAPLATYEETQRAVMDLLLQYKTSDSLRLEQKVLNDYLVRLVLQIAGEYHKPVQFHTGAGDNDIRLTKASPAHLQSIIEAYPNTPIVLLHAGYPYTREAGYLASVYKNVYVDFGLVFPLVSGDGQRTVIRQLLELAPTNKILWSTDGHWWPETYYLASVQARQALYEVLSDSVRREGLTEQQAVEIIRNALFHNANRLYNLGLKPNMNLL</sequence>
<protein>
    <submittedName>
        <fullName evidence="2">Amidohydrolase 2</fullName>
    </submittedName>
</protein>
<comment type="caution">
    <text evidence="2">The sequence shown here is derived from an EMBL/GenBank/DDBJ whole genome shotgun (WGS) entry which is preliminary data.</text>
</comment>
<dbReference type="Gene3D" id="3.20.20.140">
    <property type="entry name" value="Metal-dependent hydrolases"/>
    <property type="match status" value="1"/>
</dbReference>
<organism evidence="2 3">
    <name type="scientific">Boletus reticuloceps</name>
    <dbReference type="NCBI Taxonomy" id="495285"/>
    <lineage>
        <taxon>Eukaryota</taxon>
        <taxon>Fungi</taxon>
        <taxon>Dikarya</taxon>
        <taxon>Basidiomycota</taxon>
        <taxon>Agaricomycotina</taxon>
        <taxon>Agaricomycetes</taxon>
        <taxon>Agaricomycetidae</taxon>
        <taxon>Boletales</taxon>
        <taxon>Boletineae</taxon>
        <taxon>Boletaceae</taxon>
        <taxon>Boletoideae</taxon>
        <taxon>Boletus</taxon>
    </lineage>
</organism>
<keyword evidence="3" id="KW-1185">Reference proteome</keyword>
<name>A0A8I2YLL8_9AGAM</name>
<evidence type="ECO:0000259" key="1">
    <source>
        <dbReference type="Pfam" id="PF04909"/>
    </source>
</evidence>
<accession>A0A8I2YLL8</accession>
<evidence type="ECO:0000313" key="2">
    <source>
        <dbReference type="EMBL" id="KAG6374022.1"/>
    </source>
</evidence>
<dbReference type="SUPFAM" id="SSF51556">
    <property type="entry name" value="Metallo-dependent hydrolases"/>
    <property type="match status" value="1"/>
</dbReference>